<accession>A0A369UPZ1</accession>
<name>A0A369UPZ1_9GAMM</name>
<keyword evidence="1" id="KW-0812">Transmembrane</keyword>
<feature type="transmembrane region" description="Helical" evidence="1">
    <location>
        <begin position="255"/>
        <end position="277"/>
    </location>
</feature>
<feature type="transmembrane region" description="Helical" evidence="1">
    <location>
        <begin position="229"/>
        <end position="249"/>
    </location>
</feature>
<protein>
    <submittedName>
        <fullName evidence="2">Uncharacterized protein</fullName>
    </submittedName>
</protein>
<dbReference type="RefSeq" id="WP_114844666.1">
    <property type="nucleotide sequence ID" value="NZ_JBHSPE010000001.1"/>
</dbReference>
<reference evidence="2 3" key="1">
    <citation type="submission" date="2018-07" db="EMBL/GenBank/DDBJ databases">
        <title>Dyella tabacisoli L4-6T, whole genome shotgun sequence.</title>
        <authorList>
            <person name="Zhou X.-K."/>
            <person name="Li W.-J."/>
            <person name="Duan Y.-Q."/>
        </authorList>
    </citation>
    <scope>NUCLEOTIDE SEQUENCE [LARGE SCALE GENOMIC DNA]</scope>
    <source>
        <strain evidence="2 3">L4-6</strain>
    </source>
</reference>
<organism evidence="2 3">
    <name type="scientific">Dyella tabacisoli</name>
    <dbReference type="NCBI Taxonomy" id="2282381"/>
    <lineage>
        <taxon>Bacteria</taxon>
        <taxon>Pseudomonadati</taxon>
        <taxon>Pseudomonadota</taxon>
        <taxon>Gammaproteobacteria</taxon>
        <taxon>Lysobacterales</taxon>
        <taxon>Rhodanobacteraceae</taxon>
        <taxon>Dyella</taxon>
    </lineage>
</organism>
<dbReference type="EMBL" id="QQAH01000005">
    <property type="protein sequence ID" value="RDD82601.1"/>
    <property type="molecule type" value="Genomic_DNA"/>
</dbReference>
<proteinExistence type="predicted"/>
<keyword evidence="3" id="KW-1185">Reference proteome</keyword>
<keyword evidence="1" id="KW-0472">Membrane</keyword>
<gene>
    <name evidence="2" type="ORF">DVJ77_06675</name>
</gene>
<keyword evidence="1" id="KW-1133">Transmembrane helix</keyword>
<feature type="transmembrane region" description="Helical" evidence="1">
    <location>
        <begin position="176"/>
        <end position="194"/>
    </location>
</feature>
<dbReference type="OrthoDB" id="5951414at2"/>
<feature type="transmembrane region" description="Helical" evidence="1">
    <location>
        <begin position="137"/>
        <end position="156"/>
    </location>
</feature>
<dbReference type="Proteomes" id="UP000253782">
    <property type="component" value="Unassembled WGS sequence"/>
</dbReference>
<dbReference type="AlphaFoldDB" id="A0A369UPZ1"/>
<sequence>MAYNKMSRRVNLGAVARALFTALQWRLLLLWLVLLLLPAAVVALPIWKALSGLLDSSVHADAWAQKFDTNMFGDTMRTWGDLSSMFGANVMLGLVLTLALAPWLNGMVIASGRAGRTLGFGQLLQGGLVEYGRMFRLMLWSLLPFAIAIGLSTLGFNMADERIEAAVLKSQADASQQAALLAAGVLFVLLHAVVESARAAFIADTGLRSATRALWRGFMQLLRRPFSTLFAYLLVSAIGYLAVLALGMARIQVPAIGLGGFVAAFLLSQLIVVALGWTRTARLFALAEVSRSLTSSRL</sequence>
<evidence type="ECO:0000313" key="3">
    <source>
        <dbReference type="Proteomes" id="UP000253782"/>
    </source>
</evidence>
<comment type="caution">
    <text evidence="2">The sequence shown here is derived from an EMBL/GenBank/DDBJ whole genome shotgun (WGS) entry which is preliminary data.</text>
</comment>
<evidence type="ECO:0000256" key="1">
    <source>
        <dbReference type="SAM" id="Phobius"/>
    </source>
</evidence>
<evidence type="ECO:0000313" key="2">
    <source>
        <dbReference type="EMBL" id="RDD82601.1"/>
    </source>
</evidence>
<feature type="transmembrane region" description="Helical" evidence="1">
    <location>
        <begin position="86"/>
        <end position="104"/>
    </location>
</feature>